<dbReference type="InterPro" id="IPR051676">
    <property type="entry name" value="UPF0053_domain"/>
</dbReference>
<dbReference type="InterPro" id="IPR000644">
    <property type="entry name" value="CBS_dom"/>
</dbReference>
<dbReference type="SMART" id="SM01091">
    <property type="entry name" value="CorC_HlyC"/>
    <property type="match status" value="1"/>
</dbReference>
<dbReference type="SUPFAM" id="SSF56176">
    <property type="entry name" value="FAD-binding/transporter-associated domain-like"/>
    <property type="match status" value="1"/>
</dbReference>
<evidence type="ECO:0000256" key="2">
    <source>
        <dbReference type="ARBA" id="ARBA00006337"/>
    </source>
</evidence>
<feature type="domain" description="CBS" evidence="13">
    <location>
        <begin position="286"/>
        <end position="343"/>
    </location>
</feature>
<dbReference type="PROSITE" id="PS51846">
    <property type="entry name" value="CNNM"/>
    <property type="match status" value="1"/>
</dbReference>
<dbReference type="PROSITE" id="PS51371">
    <property type="entry name" value="CBS"/>
    <property type="match status" value="2"/>
</dbReference>
<evidence type="ECO:0000256" key="12">
    <source>
        <dbReference type="SAM" id="Phobius"/>
    </source>
</evidence>
<comment type="subcellular location">
    <subcellularLocation>
        <location evidence="1">Cell membrane</location>
        <topology evidence="1">Multi-pass membrane protein</topology>
    </subcellularLocation>
</comment>
<feature type="transmembrane region" description="Helical" evidence="12">
    <location>
        <begin position="137"/>
        <end position="159"/>
    </location>
</feature>
<keyword evidence="6 10" id="KW-1133">Transmembrane helix</keyword>
<dbReference type="InterPro" id="IPR036318">
    <property type="entry name" value="FAD-bd_PCMH-like_sf"/>
</dbReference>
<dbReference type="CDD" id="cd04590">
    <property type="entry name" value="CBS_pair_CorC_HlyC_assoc"/>
    <property type="match status" value="1"/>
</dbReference>
<comment type="caution">
    <text evidence="15">The sequence shown here is derived from an EMBL/GenBank/DDBJ whole genome shotgun (WGS) entry which is preliminary data.</text>
</comment>
<feature type="transmembrane region" description="Helical" evidence="12">
    <location>
        <begin position="104"/>
        <end position="125"/>
    </location>
</feature>
<protein>
    <submittedName>
        <fullName evidence="15">Hemolysin family protein</fullName>
    </submittedName>
</protein>
<dbReference type="InterPro" id="IPR005170">
    <property type="entry name" value="Transptr-assoc_dom"/>
</dbReference>
<evidence type="ECO:0000256" key="9">
    <source>
        <dbReference type="PROSITE-ProRule" id="PRU00703"/>
    </source>
</evidence>
<dbReference type="Pfam" id="PF00571">
    <property type="entry name" value="CBS"/>
    <property type="match status" value="2"/>
</dbReference>
<dbReference type="Pfam" id="PF01595">
    <property type="entry name" value="CNNM"/>
    <property type="match status" value="1"/>
</dbReference>
<gene>
    <name evidence="15" type="ORF">NXS10_07315</name>
</gene>
<dbReference type="InterPro" id="IPR002550">
    <property type="entry name" value="CNNM"/>
</dbReference>
<keyword evidence="4 10" id="KW-0812">Transmembrane</keyword>
<sequence length="444" mass="50135">MEDSSSQNLLFQFILLVILTILNGFFSATEMSLVSLNRSRVKQKAEEGSKKYQRLLKVLDNPNNFLSTIQVGITFISLLSGASLSASLGEVIASWFGNYAWAKTAGSVLSLIFLTYVSIVFGELYPKRIALNLKDNLAVITAPVISGLGLVMRPFVWLLSASTNLLSRITPMTLDDADEKLTRDEIEYMLTNSEETLDAEEIEMLQGIFSLDELMARELMVPRTDAFMVDINDDTQTNIKEILRQSFSRIPVYDDDKDKVIGILHTKRLLKAGFEEGFDRLQLRKILQEPLFVPETIFVDDLLRELRKTQNQMAILLDEYGGMAGLVTLEDLLEEIVGEIDDETDQSEQFVHEIADATYIVVGTMTLNEFNDYFDTDLESDDVDTIAGFYLTGVGSIPNQEDKQTYSFDSKEKHLELTNDKVRDGRVTKLKLFMTDRAPQDEKG</sequence>
<evidence type="ECO:0000256" key="10">
    <source>
        <dbReference type="PROSITE-ProRule" id="PRU01193"/>
    </source>
</evidence>
<name>A0ABT2F8G2_9STRE</name>
<dbReference type="InterPro" id="IPR016169">
    <property type="entry name" value="FAD-bd_PCMH_sub2"/>
</dbReference>
<keyword evidence="7 9" id="KW-0129">CBS domain</keyword>
<dbReference type="InterPro" id="IPR044751">
    <property type="entry name" value="Ion_transp-like_CBS"/>
</dbReference>
<dbReference type="Proteomes" id="UP001206548">
    <property type="component" value="Unassembled WGS sequence"/>
</dbReference>
<dbReference type="Gene3D" id="3.30.465.10">
    <property type="match status" value="1"/>
</dbReference>
<dbReference type="PANTHER" id="PTHR43099">
    <property type="entry name" value="UPF0053 PROTEIN YRKA"/>
    <property type="match status" value="1"/>
</dbReference>
<dbReference type="Pfam" id="PF03471">
    <property type="entry name" value="CorC_HlyC"/>
    <property type="match status" value="1"/>
</dbReference>
<comment type="similarity">
    <text evidence="2">Belongs to the UPF0053 family.</text>
</comment>
<keyword evidence="8 10" id="KW-0472">Membrane</keyword>
<accession>A0ABT2F8G2</accession>
<dbReference type="PANTHER" id="PTHR43099:SF5">
    <property type="entry name" value="HLYC_CORC FAMILY TRANSPORTER"/>
    <property type="match status" value="1"/>
</dbReference>
<feature type="transmembrane region" description="Helical" evidence="12">
    <location>
        <begin position="12"/>
        <end position="34"/>
    </location>
</feature>
<feature type="transmembrane region" description="Helical" evidence="12">
    <location>
        <begin position="64"/>
        <end position="84"/>
    </location>
</feature>
<keyword evidence="16" id="KW-1185">Reference proteome</keyword>
<keyword evidence="11" id="KW-0175">Coiled coil</keyword>
<evidence type="ECO:0000256" key="3">
    <source>
        <dbReference type="ARBA" id="ARBA00022475"/>
    </source>
</evidence>
<keyword evidence="5" id="KW-0677">Repeat</keyword>
<feature type="domain" description="CBS" evidence="13">
    <location>
        <begin position="220"/>
        <end position="280"/>
    </location>
</feature>
<feature type="coiled-coil region" evidence="11">
    <location>
        <begin position="299"/>
        <end position="346"/>
    </location>
</feature>
<evidence type="ECO:0000256" key="4">
    <source>
        <dbReference type="ARBA" id="ARBA00022692"/>
    </source>
</evidence>
<dbReference type="Gene3D" id="3.10.580.10">
    <property type="entry name" value="CBS-domain"/>
    <property type="match status" value="1"/>
</dbReference>
<feature type="domain" description="CNNM transmembrane" evidence="14">
    <location>
        <begin position="5"/>
        <end position="201"/>
    </location>
</feature>
<evidence type="ECO:0000256" key="8">
    <source>
        <dbReference type="ARBA" id="ARBA00023136"/>
    </source>
</evidence>
<proteinExistence type="inferred from homology"/>
<dbReference type="EMBL" id="JANUXX010000008">
    <property type="protein sequence ID" value="MCS4488762.1"/>
    <property type="molecule type" value="Genomic_DNA"/>
</dbReference>
<dbReference type="SUPFAM" id="SSF54631">
    <property type="entry name" value="CBS-domain pair"/>
    <property type="match status" value="1"/>
</dbReference>
<keyword evidence="3" id="KW-1003">Cell membrane</keyword>
<evidence type="ECO:0000259" key="13">
    <source>
        <dbReference type="PROSITE" id="PS51371"/>
    </source>
</evidence>
<organism evidence="15 16">
    <name type="scientific">Streptococcus sciuri</name>
    <dbReference type="NCBI Taxonomy" id="2973939"/>
    <lineage>
        <taxon>Bacteria</taxon>
        <taxon>Bacillati</taxon>
        <taxon>Bacillota</taxon>
        <taxon>Bacilli</taxon>
        <taxon>Lactobacillales</taxon>
        <taxon>Streptococcaceae</taxon>
        <taxon>Streptococcus</taxon>
    </lineage>
</organism>
<evidence type="ECO:0000256" key="1">
    <source>
        <dbReference type="ARBA" id="ARBA00004651"/>
    </source>
</evidence>
<dbReference type="InterPro" id="IPR046342">
    <property type="entry name" value="CBS_dom_sf"/>
</dbReference>
<reference evidence="15 16" key="1">
    <citation type="journal article" date="2023" name="Int. J. Syst. Evol. Microbiol.">
        <title>Streptococcus sciuri sp. nov., Staphylococcus marylandisciuri sp. nov. and Staphylococcus americanisciuri sp. nov., isolated from faeces of eastern grey squirrel (Sciurus carolinensis).</title>
        <authorList>
            <person name="Volokhov D.V."/>
            <person name="Zagorodnyaya T.A."/>
            <person name="Furtak V.A."/>
            <person name="Nattanmai G."/>
            <person name="Randall L."/>
            <person name="Jose S."/>
            <person name="Gao Y."/>
            <person name="Eisenberg T."/>
            <person name="Delmonte P."/>
            <person name="Blom J."/>
            <person name="Mitchell K.K."/>
        </authorList>
    </citation>
    <scope>NUCLEOTIDE SEQUENCE [LARGE SCALE GENOMIC DNA]</scope>
    <source>
        <strain evidence="15 16">SQ9-PEA</strain>
    </source>
</reference>
<evidence type="ECO:0000259" key="14">
    <source>
        <dbReference type="PROSITE" id="PS51846"/>
    </source>
</evidence>
<evidence type="ECO:0000256" key="7">
    <source>
        <dbReference type="ARBA" id="ARBA00023122"/>
    </source>
</evidence>
<evidence type="ECO:0000256" key="6">
    <source>
        <dbReference type="ARBA" id="ARBA00022989"/>
    </source>
</evidence>
<evidence type="ECO:0000256" key="5">
    <source>
        <dbReference type="ARBA" id="ARBA00022737"/>
    </source>
</evidence>
<dbReference type="RefSeq" id="WP_259139150.1">
    <property type="nucleotide sequence ID" value="NZ_JANUXX010000008.1"/>
</dbReference>
<evidence type="ECO:0000313" key="15">
    <source>
        <dbReference type="EMBL" id="MCS4488762.1"/>
    </source>
</evidence>
<evidence type="ECO:0000256" key="11">
    <source>
        <dbReference type="SAM" id="Coils"/>
    </source>
</evidence>
<evidence type="ECO:0000313" key="16">
    <source>
        <dbReference type="Proteomes" id="UP001206548"/>
    </source>
</evidence>